<evidence type="ECO:0000256" key="2">
    <source>
        <dbReference type="ARBA" id="ARBA00022723"/>
    </source>
</evidence>
<name>A0ABY9E0F1_VITVI</name>
<accession>A0ABY9E0F1</accession>
<evidence type="ECO:0000313" key="5">
    <source>
        <dbReference type="Proteomes" id="UP001227230"/>
    </source>
</evidence>
<evidence type="ECO:0000256" key="3">
    <source>
        <dbReference type="ARBA" id="ARBA00023004"/>
    </source>
</evidence>
<dbReference type="SUPFAM" id="SSF48264">
    <property type="entry name" value="Cytochrome P450"/>
    <property type="match status" value="1"/>
</dbReference>
<keyword evidence="3" id="KW-0408">Iron</keyword>
<evidence type="ECO:0000256" key="1">
    <source>
        <dbReference type="ARBA" id="ARBA00010617"/>
    </source>
</evidence>
<organism evidence="4 5">
    <name type="scientific">Vitis vinifera</name>
    <name type="common">Grape</name>
    <dbReference type="NCBI Taxonomy" id="29760"/>
    <lineage>
        <taxon>Eukaryota</taxon>
        <taxon>Viridiplantae</taxon>
        <taxon>Streptophyta</taxon>
        <taxon>Embryophyta</taxon>
        <taxon>Tracheophyta</taxon>
        <taxon>Spermatophyta</taxon>
        <taxon>Magnoliopsida</taxon>
        <taxon>eudicotyledons</taxon>
        <taxon>Gunneridae</taxon>
        <taxon>Pentapetalae</taxon>
        <taxon>rosids</taxon>
        <taxon>Vitales</taxon>
        <taxon>Vitaceae</taxon>
        <taxon>Viteae</taxon>
        <taxon>Vitis</taxon>
    </lineage>
</organism>
<dbReference type="InterPro" id="IPR001128">
    <property type="entry name" value="Cyt_P450"/>
</dbReference>
<reference evidence="4 5" key="1">
    <citation type="journal article" date="2023" name="Hortic Res">
        <title>The complete reference genome for grapevine (Vitis vinifera L.) genetics and breeding.</title>
        <authorList>
            <person name="Shi X."/>
            <person name="Cao S."/>
            <person name="Wang X."/>
            <person name="Huang S."/>
            <person name="Wang Y."/>
            <person name="Liu Z."/>
            <person name="Liu W."/>
            <person name="Leng X."/>
            <person name="Peng Y."/>
            <person name="Wang N."/>
            <person name="Wang Y."/>
            <person name="Ma Z."/>
            <person name="Xu X."/>
            <person name="Zhang F."/>
            <person name="Xue H."/>
            <person name="Zhong H."/>
            <person name="Wang Y."/>
            <person name="Zhang K."/>
            <person name="Velt A."/>
            <person name="Avia K."/>
            <person name="Holtgrawe D."/>
            <person name="Grimplet J."/>
            <person name="Matus J.T."/>
            <person name="Ware D."/>
            <person name="Wu X."/>
            <person name="Wang H."/>
            <person name="Liu C."/>
            <person name="Fang Y."/>
            <person name="Rustenholz C."/>
            <person name="Cheng Z."/>
            <person name="Xiao H."/>
            <person name="Zhou Y."/>
        </authorList>
    </citation>
    <scope>NUCLEOTIDE SEQUENCE [LARGE SCALE GENOMIC DNA]</scope>
    <source>
        <strain evidence="5">cv. Pinot noir / PN40024</strain>
        <tissue evidence="4">Leaf</tissue>
    </source>
</reference>
<dbReference type="Pfam" id="PF00067">
    <property type="entry name" value="p450"/>
    <property type="match status" value="1"/>
</dbReference>
<protein>
    <submittedName>
        <fullName evidence="4">Uncharacterized protein</fullName>
    </submittedName>
</protein>
<sequence>MPLMKTLTFNIICGLLFGVERGIRREKLVGRFQEMIEGIWSVPVNLPFTRYNRSLQASTKIQNMIKELMREKEVELEKGASPHQDLITCLLSIHGKNNEEVITEKEIVDNVMLVMVAGHDTSAVLITFLVRLLANDPDVYAAVLKGTNNSLTSLIIINRNFFSYPSCSRIHYPSDSGTNYASIKGVKGLFNCLFLDFRT</sequence>
<dbReference type="PANTHER" id="PTHR24286:SF190">
    <property type="entry name" value="CYTOCHROME P450"/>
    <property type="match status" value="1"/>
</dbReference>
<keyword evidence="2" id="KW-0479">Metal-binding</keyword>
<dbReference type="Gene3D" id="1.10.630.10">
    <property type="entry name" value="Cytochrome P450"/>
    <property type="match status" value="1"/>
</dbReference>
<gene>
    <name evidence="4" type="ORF">VitviT2T_029829</name>
</gene>
<proteinExistence type="inferred from homology"/>
<dbReference type="EMBL" id="CP126666">
    <property type="protein sequence ID" value="WKA12450.1"/>
    <property type="molecule type" value="Genomic_DNA"/>
</dbReference>
<dbReference type="InterPro" id="IPR036396">
    <property type="entry name" value="Cyt_P450_sf"/>
</dbReference>
<evidence type="ECO:0000313" key="4">
    <source>
        <dbReference type="EMBL" id="WKA12450.1"/>
    </source>
</evidence>
<keyword evidence="5" id="KW-1185">Reference proteome</keyword>
<dbReference type="PANTHER" id="PTHR24286">
    <property type="entry name" value="CYTOCHROME P450 26"/>
    <property type="match status" value="1"/>
</dbReference>
<comment type="similarity">
    <text evidence="1">Belongs to the cytochrome P450 family.</text>
</comment>
<dbReference type="Proteomes" id="UP001227230">
    <property type="component" value="Chromosome 19"/>
</dbReference>